<evidence type="ECO:0000259" key="3">
    <source>
        <dbReference type="PROSITE" id="PS50195"/>
    </source>
</evidence>
<reference evidence="4 5" key="1">
    <citation type="submission" date="2024-02" db="EMBL/GenBank/DDBJ databases">
        <authorList>
            <person name="Chen Y."/>
            <person name="Shah S."/>
            <person name="Dougan E. K."/>
            <person name="Thang M."/>
            <person name="Chan C."/>
        </authorList>
    </citation>
    <scope>NUCLEOTIDE SEQUENCE [LARGE SCALE GENOMIC DNA]</scope>
</reference>
<dbReference type="Proteomes" id="UP001642464">
    <property type="component" value="Unassembled WGS sequence"/>
</dbReference>
<organism evidence="4 5">
    <name type="scientific">Durusdinium trenchii</name>
    <dbReference type="NCBI Taxonomy" id="1381693"/>
    <lineage>
        <taxon>Eukaryota</taxon>
        <taxon>Sar</taxon>
        <taxon>Alveolata</taxon>
        <taxon>Dinophyceae</taxon>
        <taxon>Suessiales</taxon>
        <taxon>Symbiodiniaceae</taxon>
        <taxon>Durusdinium</taxon>
    </lineage>
</organism>
<name>A0ABP0RTP4_9DINO</name>
<dbReference type="Gene3D" id="1.20.1270.60">
    <property type="entry name" value="Arfaptin homology (AH) domain/BAR domain"/>
    <property type="match status" value="1"/>
</dbReference>
<feature type="compositionally biased region" description="Basic and acidic residues" evidence="2">
    <location>
        <begin position="18"/>
        <end position="45"/>
    </location>
</feature>
<gene>
    <name evidence="4" type="ORF">SCF082_LOCUS48042</name>
</gene>
<sequence>MDEDHHDDVQPPAGMEQGRQEEPRQEGEPRAADEPKDAPHPRDGEQVSTAAGDDNDTDVDSDEVDLLQVQDVERTDEELNAFWKHHDAWLRQVTAEEIWVEVSDPKQGKRSLLSPNPPVFFKVRTESNSLKGKVYHRYSDFEWLRDVLRNRYVGLLVPSLPEKRVVKSDEFLRGRMRGLTMFLQQIVEVPYFRCDSTVEGFLRISDHDRWESLKRLVEDVRPGTALDRKNQDNEGKRQWYSALQAYKIPRNHQEVFRTIQEHLQTLTKMLKGITDATQRMMAATDMYAQALKDLSSKLPAPGDGTAFFNPDQNFQQQAASGNFVKGIQDELDAFGQVVARWNTVASCFPNIFDKNMHQAFKAKLSNVLETQRMMGHVKQLDVAKHKQEQIIHKLQADEASLGRSGRPEKVTKANKKLTQAQNTLRQLEAEQTQLLKGLFFTEIDLFVQNTVRDLQTIRSKFCTASLEYFAQLTQALQDHSL</sequence>
<dbReference type="CDD" id="cd06093">
    <property type="entry name" value="PX_domain"/>
    <property type="match status" value="1"/>
</dbReference>
<dbReference type="SUPFAM" id="SSF103657">
    <property type="entry name" value="BAR/IMD domain-like"/>
    <property type="match status" value="1"/>
</dbReference>
<proteinExistence type="predicted"/>
<dbReference type="InterPro" id="IPR027267">
    <property type="entry name" value="AH/BAR_dom_sf"/>
</dbReference>
<feature type="domain" description="PX" evidence="3">
    <location>
        <begin position="99"/>
        <end position="208"/>
    </location>
</feature>
<dbReference type="SUPFAM" id="SSF64268">
    <property type="entry name" value="PX domain"/>
    <property type="match status" value="1"/>
</dbReference>
<dbReference type="EMBL" id="CAXAMM010042070">
    <property type="protein sequence ID" value="CAK9102805.1"/>
    <property type="molecule type" value="Genomic_DNA"/>
</dbReference>
<evidence type="ECO:0000256" key="2">
    <source>
        <dbReference type="SAM" id="MobiDB-lite"/>
    </source>
</evidence>
<dbReference type="InterPro" id="IPR001683">
    <property type="entry name" value="PX_dom"/>
</dbReference>
<dbReference type="InterPro" id="IPR036871">
    <property type="entry name" value="PX_dom_sf"/>
</dbReference>
<dbReference type="PROSITE" id="PS50195">
    <property type="entry name" value="PX"/>
    <property type="match status" value="1"/>
</dbReference>
<keyword evidence="5" id="KW-1185">Reference proteome</keyword>
<protein>
    <submittedName>
        <fullName evidence="4">Sorting nexin MVP1</fullName>
    </submittedName>
</protein>
<dbReference type="SMART" id="SM00312">
    <property type="entry name" value="PX"/>
    <property type="match status" value="1"/>
</dbReference>
<feature type="region of interest" description="Disordered" evidence="2">
    <location>
        <begin position="1"/>
        <end position="60"/>
    </location>
</feature>
<dbReference type="Gene3D" id="3.30.1520.10">
    <property type="entry name" value="Phox-like domain"/>
    <property type="match status" value="1"/>
</dbReference>
<comment type="caution">
    <text evidence="4">The sequence shown here is derived from an EMBL/GenBank/DDBJ whole genome shotgun (WGS) entry which is preliminary data.</text>
</comment>
<evidence type="ECO:0000313" key="5">
    <source>
        <dbReference type="Proteomes" id="UP001642464"/>
    </source>
</evidence>
<evidence type="ECO:0000313" key="4">
    <source>
        <dbReference type="EMBL" id="CAK9102805.1"/>
    </source>
</evidence>
<evidence type="ECO:0000256" key="1">
    <source>
        <dbReference type="SAM" id="Coils"/>
    </source>
</evidence>
<dbReference type="PANTHER" id="PTHR10555:SF170">
    <property type="entry name" value="FI18122P1"/>
    <property type="match status" value="1"/>
</dbReference>
<dbReference type="PANTHER" id="PTHR10555">
    <property type="entry name" value="SORTING NEXIN"/>
    <property type="match status" value="1"/>
</dbReference>
<dbReference type="Pfam" id="PF00787">
    <property type="entry name" value="PX"/>
    <property type="match status" value="1"/>
</dbReference>
<feature type="coiled-coil region" evidence="1">
    <location>
        <begin position="410"/>
        <end position="437"/>
    </location>
</feature>
<keyword evidence="1" id="KW-0175">Coiled coil</keyword>
<accession>A0ABP0RTP4</accession>